<dbReference type="Pfam" id="PF14748">
    <property type="entry name" value="P5CR_dimer"/>
    <property type="match status" value="1"/>
</dbReference>
<dbReference type="RefSeq" id="WP_106683479.1">
    <property type="nucleotide sequence ID" value="NZ_CP027667.1"/>
</dbReference>
<dbReference type="EMBL" id="CP027667">
    <property type="protein sequence ID" value="AVO49043.1"/>
    <property type="molecule type" value="Genomic_DNA"/>
</dbReference>
<feature type="binding site" evidence="6">
    <location>
        <begin position="17"/>
        <end position="22"/>
    </location>
    <ligand>
        <name>NADP(+)</name>
        <dbReference type="ChEBI" id="CHEBI:58349"/>
    </ligand>
</feature>
<organism evidence="10 11">
    <name type="scientific">Melaminivora suipulveris</name>
    <dbReference type="NCBI Taxonomy" id="2109913"/>
    <lineage>
        <taxon>Bacteria</taxon>
        <taxon>Pseudomonadati</taxon>
        <taxon>Pseudomonadota</taxon>
        <taxon>Betaproteobacteria</taxon>
        <taxon>Burkholderiales</taxon>
        <taxon>Comamonadaceae</taxon>
        <taxon>Melaminivora</taxon>
    </lineage>
</organism>
<dbReference type="NCBIfam" id="TIGR00112">
    <property type="entry name" value="proC"/>
    <property type="match status" value="1"/>
</dbReference>
<dbReference type="UniPathway" id="UPA00098">
    <property type="reaction ID" value="UER00361"/>
</dbReference>
<evidence type="ECO:0000256" key="4">
    <source>
        <dbReference type="HAMAP-Rule" id="MF_01925"/>
    </source>
</evidence>
<comment type="function">
    <text evidence="4">Catalyzes the reduction of 1-pyrroline-5-carboxylate (PCA) to L-proline.</text>
</comment>
<dbReference type="InterPro" id="IPR029036">
    <property type="entry name" value="P5CR_dimer"/>
</dbReference>
<dbReference type="Proteomes" id="UP000237925">
    <property type="component" value="Chromosome"/>
</dbReference>
<dbReference type="EC" id="1.5.1.2" evidence="4 5"/>
<keyword evidence="4 7" id="KW-0028">Amino-acid biosynthesis</keyword>
<name>A0A2R3QB78_9BURK</name>
<evidence type="ECO:0000256" key="7">
    <source>
        <dbReference type="RuleBase" id="RU003903"/>
    </source>
</evidence>
<dbReference type="GO" id="GO:0005737">
    <property type="term" value="C:cytoplasm"/>
    <property type="evidence" value="ECO:0007669"/>
    <property type="project" value="UniProtKB-SubCell"/>
</dbReference>
<protein>
    <recommendedName>
        <fullName evidence="4 5">Pyrroline-5-carboxylate reductase</fullName>
        <shortName evidence="4">P5C reductase</shortName>
        <shortName evidence="4">P5CR</shortName>
        <ecNumber evidence="4 5">1.5.1.2</ecNumber>
    </recommendedName>
    <alternativeName>
        <fullName evidence="4">PCA reductase</fullName>
    </alternativeName>
</protein>
<feature type="domain" description="Pyrroline-5-carboxylate reductase catalytic N-terminal" evidence="8">
    <location>
        <begin position="14"/>
        <end position="107"/>
    </location>
</feature>
<keyword evidence="3 4" id="KW-0560">Oxidoreductase</keyword>
<feature type="domain" description="Pyrroline-5-carboxylate reductase dimerisation" evidence="9">
    <location>
        <begin position="170"/>
        <end position="274"/>
    </location>
</feature>
<dbReference type="HAMAP" id="MF_01925">
    <property type="entry name" value="P5C_reductase"/>
    <property type="match status" value="1"/>
</dbReference>
<keyword evidence="4 7" id="KW-0641">Proline biosynthesis</keyword>
<keyword evidence="2 4" id="KW-0521">NADP</keyword>
<dbReference type="GO" id="GO:0004735">
    <property type="term" value="F:pyrroline-5-carboxylate reductase activity"/>
    <property type="evidence" value="ECO:0007669"/>
    <property type="project" value="UniProtKB-UniRule"/>
</dbReference>
<comment type="pathway">
    <text evidence="4 7">Amino-acid biosynthesis; L-proline biosynthesis; L-proline from L-glutamate 5-semialdehyde: step 1/1.</text>
</comment>
<evidence type="ECO:0000256" key="5">
    <source>
        <dbReference type="NCBIfam" id="TIGR00112"/>
    </source>
</evidence>
<dbReference type="GO" id="GO:0055129">
    <property type="term" value="P:L-proline biosynthetic process"/>
    <property type="evidence" value="ECO:0007669"/>
    <property type="project" value="UniProtKB-UniRule"/>
</dbReference>
<keyword evidence="11" id="KW-1185">Reference proteome</keyword>
<dbReference type="Gene3D" id="3.40.50.720">
    <property type="entry name" value="NAD(P)-binding Rossmann-like Domain"/>
    <property type="match status" value="1"/>
</dbReference>
<feature type="binding site" evidence="6">
    <location>
        <begin position="78"/>
        <end position="81"/>
    </location>
    <ligand>
        <name>NADP(+)</name>
        <dbReference type="ChEBI" id="CHEBI:58349"/>
    </ligand>
</feature>
<dbReference type="InterPro" id="IPR000304">
    <property type="entry name" value="Pyrroline-COOH_reductase"/>
</dbReference>
<dbReference type="SUPFAM" id="SSF51735">
    <property type="entry name" value="NAD(P)-binding Rossmann-fold domains"/>
    <property type="match status" value="1"/>
</dbReference>
<dbReference type="KEGG" id="mela:C6568_07085"/>
<dbReference type="Gene3D" id="1.10.3730.10">
    <property type="entry name" value="ProC C-terminal domain-like"/>
    <property type="match status" value="1"/>
</dbReference>
<evidence type="ECO:0000256" key="2">
    <source>
        <dbReference type="ARBA" id="ARBA00022857"/>
    </source>
</evidence>
<comment type="catalytic activity">
    <reaction evidence="4 7">
        <text>L-proline + NADP(+) = (S)-1-pyrroline-5-carboxylate + NADPH + 2 H(+)</text>
        <dbReference type="Rhea" id="RHEA:14109"/>
        <dbReference type="ChEBI" id="CHEBI:15378"/>
        <dbReference type="ChEBI" id="CHEBI:17388"/>
        <dbReference type="ChEBI" id="CHEBI:57783"/>
        <dbReference type="ChEBI" id="CHEBI:58349"/>
        <dbReference type="ChEBI" id="CHEBI:60039"/>
        <dbReference type="EC" id="1.5.1.2"/>
    </reaction>
</comment>
<gene>
    <name evidence="4" type="primary">proC</name>
    <name evidence="10" type="ORF">C6568_07085</name>
</gene>
<keyword evidence="4" id="KW-0963">Cytoplasm</keyword>
<accession>A0A2R3QB78</accession>
<dbReference type="PROSITE" id="PS00521">
    <property type="entry name" value="P5CR"/>
    <property type="match status" value="1"/>
</dbReference>
<dbReference type="InterPro" id="IPR008927">
    <property type="entry name" value="6-PGluconate_DH-like_C_sf"/>
</dbReference>
<comment type="catalytic activity">
    <reaction evidence="4">
        <text>L-proline + NAD(+) = (S)-1-pyrroline-5-carboxylate + NADH + 2 H(+)</text>
        <dbReference type="Rhea" id="RHEA:14105"/>
        <dbReference type="ChEBI" id="CHEBI:15378"/>
        <dbReference type="ChEBI" id="CHEBI:17388"/>
        <dbReference type="ChEBI" id="CHEBI:57540"/>
        <dbReference type="ChEBI" id="CHEBI:57945"/>
        <dbReference type="ChEBI" id="CHEBI:60039"/>
        <dbReference type="EC" id="1.5.1.2"/>
    </reaction>
</comment>
<proteinExistence type="inferred from homology"/>
<evidence type="ECO:0000259" key="8">
    <source>
        <dbReference type="Pfam" id="PF03807"/>
    </source>
</evidence>
<comment type="similarity">
    <text evidence="1 4 7">Belongs to the pyrroline-5-carboxylate reductase family.</text>
</comment>
<dbReference type="InterPro" id="IPR028939">
    <property type="entry name" value="P5C_Rdtase_cat_N"/>
</dbReference>
<evidence type="ECO:0000256" key="1">
    <source>
        <dbReference type="ARBA" id="ARBA00005525"/>
    </source>
</evidence>
<dbReference type="AlphaFoldDB" id="A0A2R3QB78"/>
<dbReference type="FunFam" id="1.10.3730.10:FF:000001">
    <property type="entry name" value="Pyrroline-5-carboxylate reductase"/>
    <property type="match status" value="1"/>
</dbReference>
<dbReference type="PANTHER" id="PTHR11645">
    <property type="entry name" value="PYRROLINE-5-CARBOXYLATE REDUCTASE"/>
    <property type="match status" value="1"/>
</dbReference>
<dbReference type="InterPro" id="IPR036291">
    <property type="entry name" value="NAD(P)-bd_dom_sf"/>
</dbReference>
<evidence type="ECO:0000313" key="11">
    <source>
        <dbReference type="Proteomes" id="UP000237925"/>
    </source>
</evidence>
<dbReference type="Pfam" id="PF03807">
    <property type="entry name" value="F420_oxidored"/>
    <property type="match status" value="1"/>
</dbReference>
<evidence type="ECO:0000313" key="10">
    <source>
        <dbReference type="EMBL" id="AVO49043.1"/>
    </source>
</evidence>
<sequence>MNPTATPPSLDTPIAFIGGGNMASALIGGLLRRGLPTGQLEVVEPFEPARQALHASFGLAAQAAPAQALARASLVIWAVKPQTFAEAAHGARAHLAPGALHLSVAAGITTDSIARWLGSGRIVRAMPNTPALVGKGMTGLYARAAVDAAGRALVEQVLEPTGQTLWVQEEAQLDAVTALSGSGPAYVFLFLEAMQRAGAEMGLPAQQARQLAVATFQGAAELAARSHEELTVLRQRVTSPGGTTHAAITRMQEAGVPEHFIAAMHAAEQRARELAIQFGA</sequence>
<comment type="subcellular location">
    <subcellularLocation>
        <location evidence="4">Cytoplasm</location>
    </subcellularLocation>
</comment>
<reference evidence="10 11" key="1">
    <citation type="submission" date="2018-03" db="EMBL/GenBank/DDBJ databases">
        <title>Genome sequencing of Melaminivora sp.</title>
        <authorList>
            <person name="Kim S.-J."/>
            <person name="Heo J."/>
            <person name="Ahn J.-H."/>
            <person name="Kwon S.-W."/>
        </authorList>
    </citation>
    <scope>NUCLEOTIDE SEQUENCE [LARGE SCALE GENOMIC DNA]</scope>
    <source>
        <strain evidence="10 11">SC2-9</strain>
    </source>
</reference>
<dbReference type="SUPFAM" id="SSF48179">
    <property type="entry name" value="6-phosphogluconate dehydrogenase C-terminal domain-like"/>
    <property type="match status" value="1"/>
</dbReference>
<evidence type="ECO:0000259" key="9">
    <source>
        <dbReference type="Pfam" id="PF14748"/>
    </source>
</evidence>
<evidence type="ECO:0000256" key="3">
    <source>
        <dbReference type="ARBA" id="ARBA00023002"/>
    </source>
</evidence>
<dbReference type="PANTHER" id="PTHR11645:SF0">
    <property type="entry name" value="PYRROLINE-5-CARBOXYLATE REDUCTASE 3"/>
    <property type="match status" value="1"/>
</dbReference>
<evidence type="ECO:0000256" key="6">
    <source>
        <dbReference type="PIRSR" id="PIRSR000193-1"/>
    </source>
</evidence>
<dbReference type="InterPro" id="IPR053790">
    <property type="entry name" value="P5CR-like_CS"/>
</dbReference>
<dbReference type="PIRSF" id="PIRSF000193">
    <property type="entry name" value="Pyrrol-5-carb_rd"/>
    <property type="match status" value="1"/>
</dbReference>
<dbReference type="OrthoDB" id="9805754at2"/>